<dbReference type="AlphaFoldDB" id="A0AAW2TUB5"/>
<comment type="caution">
    <text evidence="1">The sequence shown here is derived from an EMBL/GenBank/DDBJ whole genome shotgun (WGS) entry which is preliminary data.</text>
</comment>
<name>A0AAW2TUB5_SESRA</name>
<accession>A0AAW2TUB5</accession>
<evidence type="ECO:0000313" key="1">
    <source>
        <dbReference type="EMBL" id="KAL0408060.1"/>
    </source>
</evidence>
<dbReference type="EMBL" id="JACGWJ010000007">
    <property type="protein sequence ID" value="KAL0408060.1"/>
    <property type="molecule type" value="Genomic_DNA"/>
</dbReference>
<organism evidence="1">
    <name type="scientific">Sesamum radiatum</name>
    <name type="common">Black benniseed</name>
    <dbReference type="NCBI Taxonomy" id="300843"/>
    <lineage>
        <taxon>Eukaryota</taxon>
        <taxon>Viridiplantae</taxon>
        <taxon>Streptophyta</taxon>
        <taxon>Embryophyta</taxon>
        <taxon>Tracheophyta</taxon>
        <taxon>Spermatophyta</taxon>
        <taxon>Magnoliopsida</taxon>
        <taxon>eudicotyledons</taxon>
        <taxon>Gunneridae</taxon>
        <taxon>Pentapetalae</taxon>
        <taxon>asterids</taxon>
        <taxon>lamiids</taxon>
        <taxon>Lamiales</taxon>
        <taxon>Pedaliaceae</taxon>
        <taxon>Sesamum</taxon>
    </lineage>
</organism>
<proteinExistence type="predicted"/>
<reference evidence="1" key="1">
    <citation type="submission" date="2020-06" db="EMBL/GenBank/DDBJ databases">
        <authorList>
            <person name="Li T."/>
            <person name="Hu X."/>
            <person name="Zhang T."/>
            <person name="Song X."/>
            <person name="Zhang H."/>
            <person name="Dai N."/>
            <person name="Sheng W."/>
            <person name="Hou X."/>
            <person name="Wei L."/>
        </authorList>
    </citation>
    <scope>NUCLEOTIDE SEQUENCE</scope>
    <source>
        <strain evidence="1">G02</strain>
        <tissue evidence="1">Leaf</tissue>
    </source>
</reference>
<reference evidence="1" key="2">
    <citation type="journal article" date="2024" name="Plant">
        <title>Genomic evolution and insights into agronomic trait innovations of Sesamum species.</title>
        <authorList>
            <person name="Miao H."/>
            <person name="Wang L."/>
            <person name="Qu L."/>
            <person name="Liu H."/>
            <person name="Sun Y."/>
            <person name="Le M."/>
            <person name="Wang Q."/>
            <person name="Wei S."/>
            <person name="Zheng Y."/>
            <person name="Lin W."/>
            <person name="Duan Y."/>
            <person name="Cao H."/>
            <person name="Xiong S."/>
            <person name="Wang X."/>
            <person name="Wei L."/>
            <person name="Li C."/>
            <person name="Ma Q."/>
            <person name="Ju M."/>
            <person name="Zhao R."/>
            <person name="Li G."/>
            <person name="Mu C."/>
            <person name="Tian Q."/>
            <person name="Mei H."/>
            <person name="Zhang T."/>
            <person name="Gao T."/>
            <person name="Zhang H."/>
        </authorList>
    </citation>
    <scope>NUCLEOTIDE SEQUENCE</scope>
    <source>
        <strain evidence="1">G02</strain>
    </source>
</reference>
<sequence length="77" mass="8851">MKASKIVHESGYKKYQSPYTRGLLTNLSTLYLGLGFLRETYRIFLHQLKGVFLKNFLLNSTALNLVGYGPHLYLRLA</sequence>
<gene>
    <name evidence="1" type="ORF">Sradi_1740400</name>
</gene>
<protein>
    <submittedName>
        <fullName evidence="1">Uncharacterized protein</fullName>
    </submittedName>
</protein>